<dbReference type="EMBL" id="CAJOBP010076514">
    <property type="protein sequence ID" value="CAF4900228.1"/>
    <property type="molecule type" value="Genomic_DNA"/>
</dbReference>
<proteinExistence type="predicted"/>
<evidence type="ECO:0000313" key="1">
    <source>
        <dbReference type="EMBL" id="CAF4900228.1"/>
    </source>
</evidence>
<gene>
    <name evidence="1" type="ORF">UJA718_LOCUS45485</name>
    <name evidence="2" type="ORF">UJA718_LOCUS46002</name>
</gene>
<dbReference type="AlphaFoldDB" id="A0A821V1M9"/>
<feature type="non-terminal residue" evidence="1">
    <location>
        <position position="1"/>
    </location>
</feature>
<comment type="caution">
    <text evidence="1">The sequence shown here is derived from an EMBL/GenBank/DDBJ whole genome shotgun (WGS) entry which is preliminary data.</text>
</comment>
<dbReference type="EMBL" id="CAJOBP010080080">
    <property type="protein sequence ID" value="CAF4911826.1"/>
    <property type="molecule type" value="Genomic_DNA"/>
</dbReference>
<keyword evidence="3" id="KW-1185">Reference proteome</keyword>
<dbReference type="Proteomes" id="UP000663873">
    <property type="component" value="Unassembled WGS sequence"/>
</dbReference>
<evidence type="ECO:0000313" key="2">
    <source>
        <dbReference type="EMBL" id="CAF4911826.1"/>
    </source>
</evidence>
<accession>A0A821V1M9</accession>
<protein>
    <submittedName>
        <fullName evidence="1">Uncharacterized protein</fullName>
    </submittedName>
</protein>
<name>A0A821V1M9_9BILA</name>
<organism evidence="1 3">
    <name type="scientific">Rotaria socialis</name>
    <dbReference type="NCBI Taxonomy" id="392032"/>
    <lineage>
        <taxon>Eukaryota</taxon>
        <taxon>Metazoa</taxon>
        <taxon>Spiralia</taxon>
        <taxon>Gnathifera</taxon>
        <taxon>Rotifera</taxon>
        <taxon>Eurotatoria</taxon>
        <taxon>Bdelloidea</taxon>
        <taxon>Philodinida</taxon>
        <taxon>Philodinidae</taxon>
        <taxon>Rotaria</taxon>
    </lineage>
</organism>
<reference evidence="1" key="1">
    <citation type="submission" date="2021-02" db="EMBL/GenBank/DDBJ databases">
        <authorList>
            <person name="Nowell W R."/>
        </authorList>
    </citation>
    <scope>NUCLEOTIDE SEQUENCE</scope>
</reference>
<evidence type="ECO:0000313" key="3">
    <source>
        <dbReference type="Proteomes" id="UP000663873"/>
    </source>
</evidence>
<sequence>MPLFVSISALGGLNGQIFSIVRMFSVAGRDGLLPTISAYI</sequence>